<evidence type="ECO:0000256" key="6">
    <source>
        <dbReference type="ARBA" id="ARBA00023016"/>
    </source>
</evidence>
<dbReference type="GO" id="GO:0016787">
    <property type="term" value="F:hydrolase activity"/>
    <property type="evidence" value="ECO:0007669"/>
    <property type="project" value="UniProtKB-KW"/>
</dbReference>
<dbReference type="Gene3D" id="3.30.920.30">
    <property type="entry name" value="Hypothetical protein"/>
    <property type="match status" value="1"/>
</dbReference>
<organism evidence="7">
    <name type="scientific">marine sediment metagenome</name>
    <dbReference type="NCBI Taxonomy" id="412755"/>
    <lineage>
        <taxon>unclassified sequences</taxon>
        <taxon>metagenomes</taxon>
        <taxon>ecological metagenomes</taxon>
    </lineage>
</organism>
<proteinExistence type="predicted"/>
<dbReference type="InterPro" id="IPR012933">
    <property type="entry name" value="HicA_mRNA_interferase"/>
</dbReference>
<dbReference type="InterPro" id="IPR038570">
    <property type="entry name" value="HicA_sf"/>
</dbReference>
<evidence type="ECO:0000256" key="3">
    <source>
        <dbReference type="ARBA" id="ARBA00022759"/>
    </source>
</evidence>
<keyword evidence="3" id="KW-0255">Endonuclease</keyword>
<protein>
    <recommendedName>
        <fullName evidence="8">Addiction module toxin, HicA family</fullName>
    </recommendedName>
</protein>
<reference evidence="7" key="1">
    <citation type="journal article" date="2014" name="Front. Microbiol.">
        <title>High frequency of phylogenetically diverse reductive dehalogenase-homologous genes in deep subseafloor sedimentary metagenomes.</title>
        <authorList>
            <person name="Kawai M."/>
            <person name="Futagami T."/>
            <person name="Toyoda A."/>
            <person name="Takaki Y."/>
            <person name="Nishi S."/>
            <person name="Hori S."/>
            <person name="Arai W."/>
            <person name="Tsubouchi T."/>
            <person name="Morono Y."/>
            <person name="Uchiyama I."/>
            <person name="Ito T."/>
            <person name="Fujiyama A."/>
            <person name="Inagaki F."/>
            <person name="Takami H."/>
        </authorList>
    </citation>
    <scope>NUCLEOTIDE SEQUENCE</scope>
    <source>
        <strain evidence="7">Expedition CK06-06</strain>
    </source>
</reference>
<dbReference type="GO" id="GO:0004519">
    <property type="term" value="F:endonuclease activity"/>
    <property type="evidence" value="ECO:0007669"/>
    <property type="project" value="UniProtKB-KW"/>
</dbReference>
<evidence type="ECO:0000313" key="7">
    <source>
        <dbReference type="EMBL" id="GAH61982.1"/>
    </source>
</evidence>
<dbReference type="AlphaFoldDB" id="X1GXW6"/>
<name>X1GXW6_9ZZZZ</name>
<feature type="non-terminal residue" evidence="7">
    <location>
        <position position="1"/>
    </location>
</feature>
<dbReference type="Pfam" id="PF07927">
    <property type="entry name" value="HicA_toxin"/>
    <property type="match status" value="1"/>
</dbReference>
<evidence type="ECO:0000256" key="5">
    <source>
        <dbReference type="ARBA" id="ARBA00022884"/>
    </source>
</evidence>
<keyword evidence="6" id="KW-0346">Stress response</keyword>
<accession>X1GXW6</accession>
<dbReference type="GO" id="GO:0003729">
    <property type="term" value="F:mRNA binding"/>
    <property type="evidence" value="ECO:0007669"/>
    <property type="project" value="InterPro"/>
</dbReference>
<evidence type="ECO:0000256" key="2">
    <source>
        <dbReference type="ARBA" id="ARBA00022722"/>
    </source>
</evidence>
<keyword evidence="4" id="KW-0378">Hydrolase</keyword>
<keyword evidence="1" id="KW-1277">Toxin-antitoxin system</keyword>
<evidence type="ECO:0000256" key="1">
    <source>
        <dbReference type="ARBA" id="ARBA00022649"/>
    </source>
</evidence>
<dbReference type="PANTHER" id="PTHR34873">
    <property type="entry name" value="SSR1766 PROTEIN"/>
    <property type="match status" value="1"/>
</dbReference>
<comment type="caution">
    <text evidence="7">The sequence shown here is derived from an EMBL/GenBank/DDBJ whole genome shotgun (WGS) entry which is preliminary data.</text>
</comment>
<gene>
    <name evidence="7" type="ORF">S03H2_53613</name>
</gene>
<sequence>WESMHKLPSLTSQKVIRILERKGFVLDRTKGSHRIYYHSESKRRVIIPYHRKDLPKGTLIEILKQAGIDKKELEKLL</sequence>
<evidence type="ECO:0000256" key="4">
    <source>
        <dbReference type="ARBA" id="ARBA00022801"/>
    </source>
</evidence>
<dbReference type="EMBL" id="BARU01034132">
    <property type="protein sequence ID" value="GAH61982.1"/>
    <property type="molecule type" value="Genomic_DNA"/>
</dbReference>
<keyword evidence="2" id="KW-0540">Nuclease</keyword>
<keyword evidence="5" id="KW-0694">RNA-binding</keyword>
<dbReference type="PANTHER" id="PTHR34873:SF3">
    <property type="entry name" value="ADDICTION MODULE TOXIN, HICA FAMILY"/>
    <property type="match status" value="1"/>
</dbReference>
<evidence type="ECO:0008006" key="8">
    <source>
        <dbReference type="Google" id="ProtNLM"/>
    </source>
</evidence>
<dbReference type="SUPFAM" id="SSF54786">
    <property type="entry name" value="YcfA/nrd intein domain"/>
    <property type="match status" value="1"/>
</dbReference>